<gene>
    <name evidence="1" type="ORF">F9Z43_22780</name>
</gene>
<dbReference type="InterPro" id="IPR029058">
    <property type="entry name" value="AB_hydrolase_fold"/>
</dbReference>
<organism evidence="1 2">
    <name type="scientific">Pseudomonas monteilii</name>
    <dbReference type="NCBI Taxonomy" id="76759"/>
    <lineage>
        <taxon>Bacteria</taxon>
        <taxon>Pseudomonadati</taxon>
        <taxon>Pseudomonadota</taxon>
        <taxon>Gammaproteobacteria</taxon>
        <taxon>Pseudomonadales</taxon>
        <taxon>Pseudomonadaceae</taxon>
        <taxon>Pseudomonas</taxon>
    </lineage>
</organism>
<evidence type="ECO:0000313" key="2">
    <source>
        <dbReference type="Proteomes" id="UP000440965"/>
    </source>
</evidence>
<comment type="caution">
    <text evidence="1">The sequence shown here is derived from an EMBL/GenBank/DDBJ whole genome shotgun (WGS) entry which is preliminary data.</text>
</comment>
<name>A0A7X3JTW3_9PSED</name>
<protein>
    <submittedName>
        <fullName evidence="1">Uncharacterized protein</fullName>
    </submittedName>
</protein>
<sequence length="317" mass="35839">MTRFTIKHYFNGPIEDAEFKIAIQHTDFITEEGIDIPELPGYEFACYLNYANSSIIDHNYYKSLTLKFNHNLQVVSFEIFARSQNNGNLWRIIGYAKNSELKLSTGTVIPYRFTPGTSKDLVIYFDYSRLVSKVLLHEEHCPRFGFKTDKSVLVISNNFGHWGTGCLFDSNGKSILPNILKLITDLSIEHDIERTFMVGGSQGGVAALVYGGLINNCKAIHSCVPVHINKGSMLKHISHLLTDEDVWFASRLLENSLQSRSVHLYSTVGDPISEYHQQLSILGGSSTQLHICQDKNIGHMDCLKYFIKDVYQSIESS</sequence>
<dbReference type="SUPFAM" id="SSF53474">
    <property type="entry name" value="alpha/beta-Hydrolases"/>
    <property type="match status" value="1"/>
</dbReference>
<proteinExistence type="predicted"/>
<evidence type="ECO:0000313" key="1">
    <source>
        <dbReference type="EMBL" id="MVF52073.1"/>
    </source>
</evidence>
<dbReference type="Proteomes" id="UP000440965">
    <property type="component" value="Unassembled WGS sequence"/>
</dbReference>
<accession>A0A7X3JTW3</accession>
<reference evidence="1 2" key="1">
    <citation type="submission" date="2019-10" db="EMBL/GenBank/DDBJ databases">
        <title>XDR Pseudomonas monteilii producing IMP-16 from LCR.</title>
        <authorList>
            <person name="Ballaben A."/>
            <person name="Doi Y."/>
        </authorList>
    </citation>
    <scope>NUCLEOTIDE SEQUENCE [LARGE SCALE GENOMIC DNA]</scope>
    <source>
        <strain evidence="1 2">597/14</strain>
    </source>
</reference>
<dbReference type="AlphaFoldDB" id="A0A7X3JTW3"/>
<dbReference type="RefSeq" id="WP_156867934.1">
    <property type="nucleotide sequence ID" value="NZ_JBFUNT010000003.1"/>
</dbReference>
<dbReference type="EMBL" id="WEIK01000025">
    <property type="protein sequence ID" value="MVF52073.1"/>
    <property type="molecule type" value="Genomic_DNA"/>
</dbReference>